<dbReference type="RefSeq" id="WP_344654487.1">
    <property type="nucleotide sequence ID" value="NZ_BAAAGX010000046.1"/>
</dbReference>
<keyword evidence="3" id="KW-1185">Reference proteome</keyword>
<comment type="caution">
    <text evidence="2">The sequence shown here is derived from an EMBL/GenBank/DDBJ whole genome shotgun (WGS) entry which is preliminary data.</text>
</comment>
<accession>A0ABP3F004</accession>
<gene>
    <name evidence="2" type="ORF">GCM10009539_83290</name>
</gene>
<proteinExistence type="predicted"/>
<dbReference type="EMBL" id="BAAAGX010000046">
    <property type="protein sequence ID" value="GAA0282632.1"/>
    <property type="molecule type" value="Genomic_DNA"/>
</dbReference>
<name>A0ABP3F004_9ACTN</name>
<evidence type="ECO:0000313" key="3">
    <source>
        <dbReference type="Proteomes" id="UP001500967"/>
    </source>
</evidence>
<evidence type="ECO:0000256" key="1">
    <source>
        <dbReference type="SAM" id="MobiDB-lite"/>
    </source>
</evidence>
<sequence length="224" mass="24477">MSINSDPTARGWAEDRRNAAFQQGLVVFGHEAARRFAAAGLPPEGVLAEEPPPRPERPRRRLFQRTPPAPPWPAPIFSGWSVLAAQPQTHELRTGGYNEAVAGRPDGDSYGQRVTSSTGLFVTTQGECRLVSSCARGEALPGDEDELERYHVLAPGQLTADRLVALYGFASRTQDQVRHLSPVDPRVRAAVEFDAQEDARMSAQILDFLAAGVEMTTRGQDRFG</sequence>
<feature type="region of interest" description="Disordered" evidence="1">
    <location>
        <begin position="39"/>
        <end position="67"/>
    </location>
</feature>
<organism evidence="2 3">
    <name type="scientific">Cryptosporangium japonicum</name>
    <dbReference type="NCBI Taxonomy" id="80872"/>
    <lineage>
        <taxon>Bacteria</taxon>
        <taxon>Bacillati</taxon>
        <taxon>Actinomycetota</taxon>
        <taxon>Actinomycetes</taxon>
        <taxon>Cryptosporangiales</taxon>
        <taxon>Cryptosporangiaceae</taxon>
        <taxon>Cryptosporangium</taxon>
    </lineage>
</organism>
<evidence type="ECO:0000313" key="2">
    <source>
        <dbReference type="EMBL" id="GAA0282632.1"/>
    </source>
</evidence>
<dbReference type="Proteomes" id="UP001500967">
    <property type="component" value="Unassembled WGS sequence"/>
</dbReference>
<reference evidence="3" key="1">
    <citation type="journal article" date="2019" name="Int. J. Syst. Evol. Microbiol.">
        <title>The Global Catalogue of Microorganisms (GCM) 10K type strain sequencing project: providing services to taxonomists for standard genome sequencing and annotation.</title>
        <authorList>
            <consortium name="The Broad Institute Genomics Platform"/>
            <consortium name="The Broad Institute Genome Sequencing Center for Infectious Disease"/>
            <person name="Wu L."/>
            <person name="Ma J."/>
        </authorList>
    </citation>
    <scope>NUCLEOTIDE SEQUENCE [LARGE SCALE GENOMIC DNA]</scope>
    <source>
        <strain evidence="3">JCM 10425</strain>
    </source>
</reference>
<protein>
    <submittedName>
        <fullName evidence="2">Uncharacterized protein</fullName>
    </submittedName>
</protein>